<reference evidence="3 4" key="1">
    <citation type="submission" date="2014-04" db="EMBL/GenBank/DDBJ databases">
        <authorList>
            <consortium name="DOE Joint Genome Institute"/>
            <person name="Kuo A."/>
            <person name="Zuccaro A."/>
            <person name="Kohler A."/>
            <person name="Nagy L.G."/>
            <person name="Floudas D."/>
            <person name="Copeland A."/>
            <person name="Barry K.W."/>
            <person name="Cichocki N."/>
            <person name="Veneault-Fourrey C."/>
            <person name="LaButti K."/>
            <person name="Lindquist E.A."/>
            <person name="Lipzen A."/>
            <person name="Lundell T."/>
            <person name="Morin E."/>
            <person name="Murat C."/>
            <person name="Sun H."/>
            <person name="Tunlid A."/>
            <person name="Henrissat B."/>
            <person name="Grigoriev I.V."/>
            <person name="Hibbett D.S."/>
            <person name="Martin F."/>
            <person name="Nordberg H.P."/>
            <person name="Cantor M.N."/>
            <person name="Hua S.X."/>
        </authorList>
    </citation>
    <scope>NUCLEOTIDE SEQUENCE [LARGE SCALE GENOMIC DNA]</scope>
    <source>
        <strain evidence="3 4">MAFF 305830</strain>
    </source>
</reference>
<dbReference type="Gene3D" id="3.40.50.300">
    <property type="entry name" value="P-loop containing nucleotide triphosphate hydrolases"/>
    <property type="match status" value="1"/>
</dbReference>
<dbReference type="Gene3D" id="3.40.50.410">
    <property type="entry name" value="von Willebrand factor, type A domain"/>
    <property type="match status" value="1"/>
</dbReference>
<protein>
    <recommendedName>
        <fullName evidence="2">VWFA domain-containing protein</fullName>
    </recommendedName>
</protein>
<dbReference type="InterPro" id="IPR036465">
    <property type="entry name" value="vWFA_dom_sf"/>
</dbReference>
<dbReference type="InterPro" id="IPR002035">
    <property type="entry name" value="VWF_A"/>
</dbReference>
<gene>
    <name evidence="3" type="ORF">M408DRAFT_331430</name>
</gene>
<dbReference type="SUPFAM" id="SSF53300">
    <property type="entry name" value="vWA-like"/>
    <property type="match status" value="1"/>
</dbReference>
<dbReference type="EMBL" id="KN824318">
    <property type="protein sequence ID" value="KIM24947.1"/>
    <property type="molecule type" value="Genomic_DNA"/>
</dbReference>
<dbReference type="Proteomes" id="UP000054097">
    <property type="component" value="Unassembled WGS sequence"/>
</dbReference>
<dbReference type="PANTHER" id="PTHR22796:SF1">
    <property type="entry name" value="VWFA DOMAIN-CONTAINING PROTEIN"/>
    <property type="match status" value="1"/>
</dbReference>
<proteinExistence type="predicted"/>
<evidence type="ECO:0000259" key="2">
    <source>
        <dbReference type="PROSITE" id="PS50234"/>
    </source>
</evidence>
<dbReference type="HOGENOM" id="CLU_000401_0_0_1"/>
<evidence type="ECO:0000313" key="4">
    <source>
        <dbReference type="Proteomes" id="UP000054097"/>
    </source>
</evidence>
<organism evidence="3 4">
    <name type="scientific">Serendipita vermifera MAFF 305830</name>
    <dbReference type="NCBI Taxonomy" id="933852"/>
    <lineage>
        <taxon>Eukaryota</taxon>
        <taxon>Fungi</taxon>
        <taxon>Dikarya</taxon>
        <taxon>Basidiomycota</taxon>
        <taxon>Agaricomycotina</taxon>
        <taxon>Agaricomycetes</taxon>
        <taxon>Sebacinales</taxon>
        <taxon>Serendipitaceae</taxon>
        <taxon>Serendipita</taxon>
    </lineage>
</organism>
<accession>A0A0C2X6M5</accession>
<dbReference type="CDD" id="cd00198">
    <property type="entry name" value="vWFA"/>
    <property type="match status" value="1"/>
</dbReference>
<name>A0A0C2X6M5_SERVB</name>
<keyword evidence="4" id="KW-1185">Reference proteome</keyword>
<dbReference type="PROSITE" id="PS50234">
    <property type="entry name" value="VWFA"/>
    <property type="match status" value="1"/>
</dbReference>
<dbReference type="OrthoDB" id="2343366at2759"/>
<dbReference type="SMART" id="SM00327">
    <property type="entry name" value="VWA"/>
    <property type="match status" value="1"/>
</dbReference>
<sequence>MDIDKELAPFIPFDPDAKMQRPDSIPNGGNATLPDEGGSPTSPSNSTTGTEQTSDSPKSAWSLKDEERATGQEEFVSPAPQNEQSERDGDMAGAPQAATDQGVDASTRLLAPAASDPNDLLTQIPGMYRLLDLRNDDGSSGIVDKVVIDQDSVAKFANAMRRGSYRSTTNVDFHSLDKAVIKPLGVYGSIPALTKFLDELKLIKPEIQSLLIAPRTEHSGVSIPTLRPGIYLLEHKHAGSSQQYVIFWPEDTTWQDNSISSVARNRVAFMRYMTKLCEQLVCLISEEHSTKLIWRDKTKYSNEIEDTDEAQYGDGSSDLDAYDRLFSFSVQQTNAETETAVAKLGFSVPHSSLCTPPIIPPGVPTGESPASLGPQLIVGDTSQAILKIELLPEHQKVTHVNETVFPMALRSKLSPSSAPTILLSKTLDKRSLDILLQHGLWWRCGPELESQWKAQLQADERKREEEKKSERGERLHAINRRVSMLKASMPFYLVDIAMALYPILHKHKEELLASIRLVKPEVSQEEDDSIRKEVVLWLAENSAIVECKRKEIEADLKVLSNARNDPYKRLKNRLRRVVLALEETPGLSTENIQRLVNLINLEPKFAAEILKVINDAQAQDSKGFLQTLKDSVTDTLSKINPLPTSTEAPPLTHLEDTEFGVLLESLVADNPVFGNVASEIKRYMLERLQEKCKKLENIAHDIGRPMQNSMDVALNQKFESRAKKETSIAWESLKCQIQEKLASKANLNAPTLTIERVTLVSHGYFSRSYDESFKLEAKLSSLQMASLRYTILPLEVKSDDIDQSSKDRNFVCQPVIRPNAPPPFVLPLNAKIRLIRLIGKDLCLIVLQTDEHLEVYLDQIGSLHTTITSKKSKKQINVSRVGVDCILAVDEAKRLLAILSCHSGSILIHIYTYDIEARAFIARGGSVNITRWYDLSPNLPTFTQMVFIAGTEEILLIEDSGSCRIYSLVTENFRPSSLKIEEPVRAASSSPDGACLFLSTGNDEGAQVRCFHWASFGSNQGIELDIPEDIPMRQNFSVSSVGHKKMTYLLFLDTANKVCRSLLIQITCKSSDFMVHSDLNEFEYGRKPELSINNSLIDCHAEVWTRYPVYGGAIKRETSPGVIHQVQSILFISSAPTARFSQYFASLIDDFETKTRKPTRGLLKQIKIVSLPAWPSDGCTSIETSQFPLGEWLVGMFCLIPIHLAVTNSNRFNPLKDGMTSPEFEKSLLGANVIQIAQALSFGWYESIFASYLAKKPVKVVTSMGEQSVGKSFALNHFVDTSFAGSAMRCTEGVWLSVTPTRDYVVVAMDFEGVHSIERSAQEDTLLVLLNAAISNFVLFRNNFAMSRDIAGLFTSFQSSTNVLDTASNERLFNGTLGIIIKDVIDSDTKEIVNEFRQKFQRIVQQEQGDNFISKLHNGKFNIIPWPVIESARFYELFGVLKRRLDRQPLTHRHAGAFIGDLKMLMAKLKANDWGALDVNLVMQRTKQLSVTLALAMAFGTTDPSIREPLKHFDTDEAIPGSAHEAIFYLDAAAGKGTGSDYSLSASIAQLRKSFPGYFKRFEMDEEEFFRRLTVYLQSLANSRIEHVNEWIKINTERFGEKLETIKLFHESESLAKELKASVALCGSKCSMCGLLCVLHKVHEGGHDCKTSHKCPQICSFVEEHAADACPIPDCSMPAAHSGTHICSEKPHLCRTECFLHKKDGCLKSCSKPSGHDDDEGHICAAKVHACGEPCSLVRPDGVPICTRHCVIDCNREHQQHACDRSMSCPIQCQLCSSICAVGDHFHALQDDAVHLCGQTHACRELCEQPGICRIATAPQSIECTFTGRHSQFQFTKYTQEAERLHCVVRINADEVNHKGPHQHSLDAAAFHYCKERCKHCGYYCTLPLNHSQNQHDTSHGSMSQTTWVVEGDADSALELQGRKYATGDSGAPMLCSMICKTLGRHVHIDRCRLDGAENCVGGAEIEHVQRQRGTTLSHDWITHRLFWARSGFKDPYTNAEQADFDLCDHRCGGEEHDPDLNQGAAPSNCVLPLFHPPADATTAPVLGHTSLDGHAYQCKNPALMQRAFHIFFALDRSGSMSNGDRRPLPDSPATLRIVQRANNRFGAVVSSLYGFWTARDAAIRSGTAGGMRRDAYTIIPFNSTASTLLTNDTISDPDRLLETILRQGGGHGGTNFTHALQTVQREMERTWATERYPIVIFLSDGQCRVADSVIYDLCRRAVTLGRPLSFHAVSFGTDTYSNSLRRMVAVAGEVYAAAPRDPLAPPGNPCTFSAALDTIQLADTFMSIAASLKKPRAALSRV</sequence>
<reference evidence="4" key="2">
    <citation type="submission" date="2015-01" db="EMBL/GenBank/DDBJ databases">
        <title>Evolutionary Origins and Diversification of the Mycorrhizal Mutualists.</title>
        <authorList>
            <consortium name="DOE Joint Genome Institute"/>
            <consortium name="Mycorrhizal Genomics Consortium"/>
            <person name="Kohler A."/>
            <person name="Kuo A."/>
            <person name="Nagy L.G."/>
            <person name="Floudas D."/>
            <person name="Copeland A."/>
            <person name="Barry K.W."/>
            <person name="Cichocki N."/>
            <person name="Veneault-Fourrey C."/>
            <person name="LaButti K."/>
            <person name="Lindquist E.A."/>
            <person name="Lipzen A."/>
            <person name="Lundell T."/>
            <person name="Morin E."/>
            <person name="Murat C."/>
            <person name="Riley R."/>
            <person name="Ohm R."/>
            <person name="Sun H."/>
            <person name="Tunlid A."/>
            <person name="Henrissat B."/>
            <person name="Grigoriev I.V."/>
            <person name="Hibbett D.S."/>
            <person name="Martin F."/>
        </authorList>
    </citation>
    <scope>NUCLEOTIDE SEQUENCE [LARGE SCALE GENOMIC DNA]</scope>
    <source>
        <strain evidence="4">MAFF 305830</strain>
    </source>
</reference>
<dbReference type="InterPro" id="IPR027417">
    <property type="entry name" value="P-loop_NTPase"/>
</dbReference>
<evidence type="ECO:0000313" key="3">
    <source>
        <dbReference type="EMBL" id="KIM24947.1"/>
    </source>
</evidence>
<dbReference type="Pfam" id="PF13519">
    <property type="entry name" value="VWA_2"/>
    <property type="match status" value="1"/>
</dbReference>
<feature type="compositionally biased region" description="Low complexity" evidence="1">
    <location>
        <begin position="37"/>
        <end position="50"/>
    </location>
</feature>
<dbReference type="PANTHER" id="PTHR22796">
    <property type="entry name" value="URG4-RELATED"/>
    <property type="match status" value="1"/>
</dbReference>
<feature type="region of interest" description="Disordered" evidence="1">
    <location>
        <begin position="1"/>
        <end position="102"/>
    </location>
</feature>
<dbReference type="STRING" id="933852.A0A0C2X6M5"/>
<evidence type="ECO:0000256" key="1">
    <source>
        <dbReference type="SAM" id="MobiDB-lite"/>
    </source>
</evidence>
<dbReference type="SUPFAM" id="SSF52540">
    <property type="entry name" value="P-loop containing nucleoside triphosphate hydrolases"/>
    <property type="match status" value="1"/>
</dbReference>
<feature type="domain" description="VWFA" evidence="2">
    <location>
        <begin position="2070"/>
        <end position="2280"/>
    </location>
</feature>